<gene>
    <name evidence="1" type="ORF">EUU25_12015</name>
</gene>
<dbReference type="RefSeq" id="WP_158901290.1">
    <property type="nucleotide sequence ID" value="NZ_CP035733.1"/>
</dbReference>
<reference evidence="2" key="1">
    <citation type="submission" date="2019-01" db="EMBL/GenBank/DDBJ databases">
        <title>Sphingorhabdus lacus sp.nov., isolated from an oligotrophic freshwater lake.</title>
        <authorList>
            <person name="Park M."/>
        </authorList>
    </citation>
    <scope>NUCLEOTIDE SEQUENCE [LARGE SCALE GENOMIC DNA]</scope>
    <source>
        <strain evidence="2">IMCC1753</strain>
    </source>
</reference>
<dbReference type="KEGG" id="slaa:EUU25_12015"/>
<accession>A0A6I6L5L9</accession>
<dbReference type="AlphaFoldDB" id="A0A6I6L5L9"/>
<dbReference type="EMBL" id="CP035733">
    <property type="protein sequence ID" value="QGY81275.1"/>
    <property type="molecule type" value="Genomic_DNA"/>
</dbReference>
<dbReference type="Proteomes" id="UP000428803">
    <property type="component" value="Chromosome"/>
</dbReference>
<protein>
    <submittedName>
        <fullName evidence="1">Abi family protein</fullName>
    </submittedName>
</protein>
<organism evidence="1 2">
    <name type="scientific">Sphingorhabdus lacus</name>
    <dbReference type="NCBI Taxonomy" id="392610"/>
    <lineage>
        <taxon>Bacteria</taxon>
        <taxon>Pseudomonadati</taxon>
        <taxon>Pseudomonadota</taxon>
        <taxon>Alphaproteobacteria</taxon>
        <taxon>Sphingomonadales</taxon>
        <taxon>Sphingomonadaceae</taxon>
        <taxon>Sphingorhabdus</taxon>
    </lineage>
</organism>
<proteinExistence type="predicted"/>
<sequence length="312" mass="35505">MTLPPILQAKVPFTKPALTIAQQIAKLEGEGMAIGDHAMATHCLQHISYYRLSAYWLYFEYPKGQAGPRFRPGTTFEDVIALYEFDRTLRLLVLDAVERIEVAIRGSWAYVLATQGGSHGYLNRHLYSDQRKFVGNCRKLDEETARSKDTFILHYKAKYSGPTRPPVWMASELMSFGLLSRWYALLDGRSNRQLVAAPFAIDEIVFVPAVQHISNVRNTCAHHGRLWNRRLKATLKLPKKNPPELARALNRTANDKLYNTLAFLKYLLDKCEPANGWGQRLIDHMATLAPGRDADMGFPANWTDWQLWGGTK</sequence>
<name>A0A6I6L5L9_9SPHN</name>
<evidence type="ECO:0000313" key="2">
    <source>
        <dbReference type="Proteomes" id="UP000428803"/>
    </source>
</evidence>
<dbReference type="OrthoDB" id="5363652at2"/>
<evidence type="ECO:0000313" key="1">
    <source>
        <dbReference type="EMBL" id="QGY81275.1"/>
    </source>
</evidence>
<dbReference type="InterPro" id="IPR011664">
    <property type="entry name" value="Abi_system_AbiD/AbiF-like"/>
</dbReference>
<dbReference type="Pfam" id="PF07751">
    <property type="entry name" value="Abi_2"/>
    <property type="match status" value="1"/>
</dbReference>
<keyword evidence="2" id="KW-1185">Reference proteome</keyword>